<reference evidence="9 10" key="1">
    <citation type="journal article" date="2021" name="ISME Commun">
        <title>Automated analysis of genomic sequences facilitates high-throughput and comprehensive description of bacteria.</title>
        <authorList>
            <person name="Hitch T.C.A."/>
        </authorList>
    </citation>
    <scope>NUCLEOTIDE SEQUENCE [LARGE SCALE GENOMIC DNA]</scope>
    <source>
        <strain evidence="9 10">Sanger_04</strain>
    </source>
</reference>
<keyword evidence="3 9" id="KW-0762">Sugar transport</keyword>
<accession>A0ABT2RXY2</accession>
<comment type="caution">
    <text evidence="9">The sequence shown here is derived from an EMBL/GenBank/DDBJ whole genome shotgun (WGS) entry which is preliminary data.</text>
</comment>
<dbReference type="CDD" id="cd05564">
    <property type="entry name" value="PTS_IIB_chitobiose_lichenan"/>
    <property type="match status" value="1"/>
</dbReference>
<evidence type="ECO:0000256" key="4">
    <source>
        <dbReference type="ARBA" id="ARBA00022679"/>
    </source>
</evidence>
<dbReference type="InterPro" id="IPR013012">
    <property type="entry name" value="PTS_EIIB_3"/>
</dbReference>
<sequence>MENIKVLLCCGAGMSSGFLASSARKAAKKQKLPISVEARSHSEAMELLGTIDVMLLGPHYASELEKFQEMAAPYKVPVQVIPQDIYAMLDGERLLKLVTEIMESRKEG</sequence>
<dbReference type="RefSeq" id="WP_158363610.1">
    <property type="nucleotide sequence ID" value="NZ_JAOQKC010000011.1"/>
</dbReference>
<evidence type="ECO:0000313" key="10">
    <source>
        <dbReference type="Proteomes" id="UP001652461"/>
    </source>
</evidence>
<dbReference type="InterPro" id="IPR051819">
    <property type="entry name" value="PTS_sugar-specific_EIIB"/>
</dbReference>
<evidence type="ECO:0000256" key="6">
    <source>
        <dbReference type="ARBA" id="ARBA00022777"/>
    </source>
</evidence>
<dbReference type="InterPro" id="IPR036095">
    <property type="entry name" value="PTS_EIIB-like_sf"/>
</dbReference>
<evidence type="ECO:0000256" key="1">
    <source>
        <dbReference type="ARBA" id="ARBA00022448"/>
    </source>
</evidence>
<evidence type="ECO:0000256" key="2">
    <source>
        <dbReference type="ARBA" id="ARBA00022553"/>
    </source>
</evidence>
<dbReference type="Pfam" id="PF02302">
    <property type="entry name" value="PTS_IIB"/>
    <property type="match status" value="1"/>
</dbReference>
<keyword evidence="5" id="KW-0598">Phosphotransferase system</keyword>
<feature type="modified residue" description="Phosphocysteine; by EIIA" evidence="7">
    <location>
        <position position="10"/>
    </location>
</feature>
<keyword evidence="4" id="KW-0808">Transferase</keyword>
<dbReference type="Gene3D" id="3.40.50.2300">
    <property type="match status" value="1"/>
</dbReference>
<evidence type="ECO:0000256" key="3">
    <source>
        <dbReference type="ARBA" id="ARBA00022597"/>
    </source>
</evidence>
<evidence type="ECO:0000256" key="7">
    <source>
        <dbReference type="PROSITE-ProRule" id="PRU00423"/>
    </source>
</evidence>
<keyword evidence="6" id="KW-0418">Kinase</keyword>
<gene>
    <name evidence="9" type="ORF">OCV63_09605</name>
</gene>
<proteinExistence type="predicted"/>
<dbReference type="EMBL" id="JAOQKC010000011">
    <property type="protein sequence ID" value="MCU6697153.1"/>
    <property type="molecule type" value="Genomic_DNA"/>
</dbReference>
<feature type="domain" description="PTS EIIB type-3" evidence="8">
    <location>
        <begin position="3"/>
        <end position="108"/>
    </location>
</feature>
<dbReference type="PANTHER" id="PTHR34581:SF2">
    <property type="entry name" value="PTS SYSTEM N,N'-DIACETYLCHITOBIOSE-SPECIFIC EIIB COMPONENT"/>
    <property type="match status" value="1"/>
</dbReference>
<dbReference type="Proteomes" id="UP001652461">
    <property type="component" value="Unassembled WGS sequence"/>
</dbReference>
<evidence type="ECO:0000256" key="5">
    <source>
        <dbReference type="ARBA" id="ARBA00022683"/>
    </source>
</evidence>
<organism evidence="9 10">
    <name type="scientific">Laedolimicola ammoniilytica</name>
    <dbReference type="NCBI Taxonomy" id="2981771"/>
    <lineage>
        <taxon>Bacteria</taxon>
        <taxon>Bacillati</taxon>
        <taxon>Bacillota</taxon>
        <taxon>Clostridia</taxon>
        <taxon>Lachnospirales</taxon>
        <taxon>Lachnospiraceae</taxon>
        <taxon>Laedolimicola</taxon>
    </lineage>
</organism>
<evidence type="ECO:0000259" key="8">
    <source>
        <dbReference type="PROSITE" id="PS51100"/>
    </source>
</evidence>
<dbReference type="SUPFAM" id="SSF52794">
    <property type="entry name" value="PTS system IIB component-like"/>
    <property type="match status" value="1"/>
</dbReference>
<keyword evidence="10" id="KW-1185">Reference proteome</keyword>
<dbReference type="InterPro" id="IPR003501">
    <property type="entry name" value="PTS_EIIB_2/3"/>
</dbReference>
<name>A0ABT2RXY2_9FIRM</name>
<evidence type="ECO:0000313" key="9">
    <source>
        <dbReference type="EMBL" id="MCU6697153.1"/>
    </source>
</evidence>
<protein>
    <submittedName>
        <fullName evidence="9">PTS sugar transporter subunit IIB</fullName>
    </submittedName>
</protein>
<dbReference type="PANTHER" id="PTHR34581">
    <property type="entry name" value="PTS SYSTEM N,N'-DIACETYLCHITOBIOSE-SPECIFIC EIIB COMPONENT"/>
    <property type="match status" value="1"/>
</dbReference>
<dbReference type="PROSITE" id="PS51100">
    <property type="entry name" value="PTS_EIIB_TYPE_3"/>
    <property type="match status" value="1"/>
</dbReference>
<keyword evidence="1" id="KW-0813">Transport</keyword>
<keyword evidence="2" id="KW-0597">Phosphoprotein</keyword>